<reference evidence="3" key="1">
    <citation type="submission" date="2017-02" db="UniProtKB">
        <authorList>
            <consortium name="WormBaseParasite"/>
        </authorList>
    </citation>
    <scope>IDENTIFICATION</scope>
</reference>
<dbReference type="Proteomes" id="UP000038045">
    <property type="component" value="Unplaced"/>
</dbReference>
<evidence type="ECO:0000313" key="2">
    <source>
        <dbReference type="Proteomes" id="UP000038045"/>
    </source>
</evidence>
<organism evidence="2 3">
    <name type="scientific">Parastrongyloides trichosuri</name>
    <name type="common">Possum-specific nematode worm</name>
    <dbReference type="NCBI Taxonomy" id="131310"/>
    <lineage>
        <taxon>Eukaryota</taxon>
        <taxon>Metazoa</taxon>
        <taxon>Ecdysozoa</taxon>
        <taxon>Nematoda</taxon>
        <taxon>Chromadorea</taxon>
        <taxon>Rhabditida</taxon>
        <taxon>Tylenchina</taxon>
        <taxon>Panagrolaimomorpha</taxon>
        <taxon>Strongyloidoidea</taxon>
        <taxon>Strongyloididae</taxon>
        <taxon>Parastrongyloides</taxon>
    </lineage>
</organism>
<keyword evidence="2" id="KW-1185">Reference proteome</keyword>
<accession>A0A0N4ZRZ1</accession>
<proteinExistence type="predicted"/>
<dbReference type="AlphaFoldDB" id="A0A0N4ZRZ1"/>
<evidence type="ECO:0000256" key="1">
    <source>
        <dbReference type="SAM" id="MobiDB-lite"/>
    </source>
</evidence>
<dbReference type="WBParaSite" id="PTRK_0001127300.1">
    <property type="protein sequence ID" value="PTRK_0001127300.1"/>
    <property type="gene ID" value="PTRK_0001127300"/>
</dbReference>
<name>A0A0N4ZRZ1_PARTI</name>
<sequence length="202" mass="23361">MIYQQPHSLSESSNKTISPETSIKNTSKSINHNDVYNSRSTIVFQNSFKQTDNKNVKENNKGSPPNYFYKKSDYFDCIDIFDFEQDQEQMNMEYNNSDQGSSNDCYFSDEFESDLENNQNYIKNVHRYFDSNVGDDWGFEERTRPNEFADVGDIIGYAKLVKAQRDAAMGELDSLLSQIDSVFGIIKKGFNTKKTMNSMPRN</sequence>
<feature type="region of interest" description="Disordered" evidence="1">
    <location>
        <begin position="1"/>
        <end position="31"/>
    </location>
</feature>
<evidence type="ECO:0000313" key="3">
    <source>
        <dbReference type="WBParaSite" id="PTRK_0001127300.1"/>
    </source>
</evidence>
<protein>
    <submittedName>
        <fullName evidence="3">Uncharacterized protein</fullName>
    </submittedName>
</protein>